<reference evidence="10" key="1">
    <citation type="submission" date="2022-07" db="EMBL/GenBank/DDBJ databases">
        <authorList>
            <person name="Macas J."/>
            <person name="Novak P."/>
            <person name="Neumann P."/>
        </authorList>
    </citation>
    <scope>NUCLEOTIDE SEQUENCE</scope>
</reference>
<keyword evidence="5" id="KW-0479">Metal-binding</keyword>
<evidence type="ECO:0000256" key="6">
    <source>
        <dbReference type="ARBA" id="ARBA00022801"/>
    </source>
</evidence>
<comment type="subcellular location">
    <subcellularLocation>
        <location evidence="2">Nucleus</location>
    </subcellularLocation>
</comment>
<dbReference type="GO" id="GO:0046872">
    <property type="term" value="F:metal ion binding"/>
    <property type="evidence" value="ECO:0007669"/>
    <property type="project" value="UniProtKB-KW"/>
</dbReference>
<keyword evidence="4" id="KW-0540">Nuclease</keyword>
<feature type="domain" description="DDE Tnp4" evidence="8">
    <location>
        <begin position="164"/>
        <end position="326"/>
    </location>
</feature>
<evidence type="ECO:0000256" key="4">
    <source>
        <dbReference type="ARBA" id="ARBA00022722"/>
    </source>
</evidence>
<keyword evidence="11" id="KW-1185">Reference proteome</keyword>
<evidence type="ECO:0008006" key="12">
    <source>
        <dbReference type="Google" id="ProtNLM"/>
    </source>
</evidence>
<evidence type="ECO:0000313" key="11">
    <source>
        <dbReference type="Proteomes" id="UP001152523"/>
    </source>
</evidence>
<feature type="domain" description="DUF8040" evidence="9">
    <location>
        <begin position="33"/>
        <end position="128"/>
    </location>
</feature>
<comment type="caution">
    <text evidence="10">The sequence shown here is derived from an EMBL/GenBank/DDBJ whole genome shotgun (WGS) entry which is preliminary data.</text>
</comment>
<evidence type="ECO:0000259" key="9">
    <source>
        <dbReference type="Pfam" id="PF26138"/>
    </source>
</evidence>
<dbReference type="GO" id="GO:0005634">
    <property type="term" value="C:nucleus"/>
    <property type="evidence" value="ECO:0007669"/>
    <property type="project" value="UniProtKB-SubCell"/>
</dbReference>
<dbReference type="InterPro" id="IPR045249">
    <property type="entry name" value="HARBI1-like"/>
</dbReference>
<protein>
    <recommendedName>
        <fullName evidence="12">DDE Tnp4 domain-containing protein</fullName>
    </recommendedName>
</protein>
<comment type="cofactor">
    <cofactor evidence="1">
        <name>a divalent metal cation</name>
        <dbReference type="ChEBI" id="CHEBI:60240"/>
    </cofactor>
</comment>
<evidence type="ECO:0000256" key="7">
    <source>
        <dbReference type="ARBA" id="ARBA00023242"/>
    </source>
</evidence>
<dbReference type="PANTHER" id="PTHR22930">
    <property type="match status" value="1"/>
</dbReference>
<dbReference type="PANTHER" id="PTHR22930:SF265">
    <property type="entry name" value="MYB_SANT-LIKE DOMAIN, HARBINGER TRANSPOSASE-DERIVED NUCLEASE DOMAIN-CONTAINING PROTEIN"/>
    <property type="match status" value="1"/>
</dbReference>
<comment type="similarity">
    <text evidence="3">Belongs to the HARBI1 family.</text>
</comment>
<evidence type="ECO:0000256" key="5">
    <source>
        <dbReference type="ARBA" id="ARBA00022723"/>
    </source>
</evidence>
<evidence type="ECO:0000259" key="8">
    <source>
        <dbReference type="Pfam" id="PF13359"/>
    </source>
</evidence>
<dbReference type="GO" id="GO:0004518">
    <property type="term" value="F:nuclease activity"/>
    <property type="evidence" value="ECO:0007669"/>
    <property type="project" value="UniProtKB-KW"/>
</dbReference>
<dbReference type="Pfam" id="PF13359">
    <property type="entry name" value="DDE_Tnp_4"/>
    <property type="match status" value="1"/>
</dbReference>
<dbReference type="AlphaFoldDB" id="A0AAV0ELD8"/>
<evidence type="ECO:0000256" key="2">
    <source>
        <dbReference type="ARBA" id="ARBA00004123"/>
    </source>
</evidence>
<proteinExistence type="inferred from homology"/>
<name>A0AAV0ELD8_9ASTE</name>
<gene>
    <name evidence="10" type="ORF">CEPIT_LOCUS26158</name>
</gene>
<keyword evidence="6" id="KW-0378">Hydrolase</keyword>
<organism evidence="10 11">
    <name type="scientific">Cuscuta epithymum</name>
    <dbReference type="NCBI Taxonomy" id="186058"/>
    <lineage>
        <taxon>Eukaryota</taxon>
        <taxon>Viridiplantae</taxon>
        <taxon>Streptophyta</taxon>
        <taxon>Embryophyta</taxon>
        <taxon>Tracheophyta</taxon>
        <taxon>Spermatophyta</taxon>
        <taxon>Magnoliopsida</taxon>
        <taxon>eudicotyledons</taxon>
        <taxon>Gunneridae</taxon>
        <taxon>Pentapetalae</taxon>
        <taxon>asterids</taxon>
        <taxon>lamiids</taxon>
        <taxon>Solanales</taxon>
        <taxon>Convolvulaceae</taxon>
        <taxon>Cuscuteae</taxon>
        <taxon>Cuscuta</taxon>
        <taxon>Cuscuta subgen. Cuscuta</taxon>
    </lineage>
</organism>
<dbReference type="Pfam" id="PF26138">
    <property type="entry name" value="DUF8040"/>
    <property type="match status" value="1"/>
</dbReference>
<dbReference type="EMBL" id="CAMAPF010000935">
    <property type="protein sequence ID" value="CAH9124674.1"/>
    <property type="molecule type" value="Genomic_DNA"/>
</dbReference>
<evidence type="ECO:0000313" key="10">
    <source>
        <dbReference type="EMBL" id="CAH9124674.1"/>
    </source>
</evidence>
<keyword evidence="7" id="KW-0539">Nucleus</keyword>
<dbReference type="GO" id="GO:0016787">
    <property type="term" value="F:hydrolase activity"/>
    <property type="evidence" value="ECO:0007669"/>
    <property type="project" value="UniProtKB-KW"/>
</dbReference>
<dbReference type="InterPro" id="IPR058353">
    <property type="entry name" value="DUF8040"/>
</dbReference>
<evidence type="ECO:0000256" key="3">
    <source>
        <dbReference type="ARBA" id="ARBA00006958"/>
    </source>
</evidence>
<dbReference type="InterPro" id="IPR027806">
    <property type="entry name" value="HARBI1_dom"/>
</dbReference>
<evidence type="ECO:0000256" key="1">
    <source>
        <dbReference type="ARBA" id="ARBA00001968"/>
    </source>
</evidence>
<sequence>MDLEAQLLILMLVYYYVRRRNSTLRMPRIRDNTSALTGHAYTQELLDGSNTQCVELMRVSHAGYVLLCNHFRQRNWLSDSKHISVEEKMAIFLTTIGNNQRFRVNKRRFQHSTRTVHKCFHEVLQGMMEFAKEMIVPTTPDSVLNLSNRQKRLREIFPGAIGALDGTLVHAIVPTERQTIYRGRGGGRCYQNVLGICDFNMIFTFVWAGWEGIAHDSRVLTQVVFNPNSGFPLPPQDKYYLCDAAYANTRGFLAPYRNTRYWLADYRRRRALTKEERFNHAHAQLRNVIERTYGVLKARFPILDQMAPYPFAIQRNVVIACFAVHNFIRKSNIDDDFFKEWEDGTTINNEAQEEPEDIGEEVHAAQWGTQSLQYMTNLRNEIANRLVGNI</sequence>
<dbReference type="Proteomes" id="UP001152523">
    <property type="component" value="Unassembled WGS sequence"/>
</dbReference>
<accession>A0AAV0ELD8</accession>